<evidence type="ECO:0000313" key="3">
    <source>
        <dbReference type="Proteomes" id="UP000660729"/>
    </source>
</evidence>
<organism evidence="2 3">
    <name type="scientific">Pseudocercospora fuligena</name>
    <dbReference type="NCBI Taxonomy" id="685502"/>
    <lineage>
        <taxon>Eukaryota</taxon>
        <taxon>Fungi</taxon>
        <taxon>Dikarya</taxon>
        <taxon>Ascomycota</taxon>
        <taxon>Pezizomycotina</taxon>
        <taxon>Dothideomycetes</taxon>
        <taxon>Dothideomycetidae</taxon>
        <taxon>Mycosphaerellales</taxon>
        <taxon>Mycosphaerellaceae</taxon>
        <taxon>Pseudocercospora</taxon>
    </lineage>
</organism>
<gene>
    <name evidence="2" type="ORF">HII31_03642</name>
</gene>
<feature type="transmembrane region" description="Helical" evidence="1">
    <location>
        <begin position="59"/>
        <end position="87"/>
    </location>
</feature>
<evidence type="ECO:0000256" key="1">
    <source>
        <dbReference type="SAM" id="Phobius"/>
    </source>
</evidence>
<dbReference type="Proteomes" id="UP000660729">
    <property type="component" value="Unassembled WGS sequence"/>
</dbReference>
<dbReference type="EMBL" id="JABCIY010000044">
    <property type="protein sequence ID" value="KAF7194968.1"/>
    <property type="molecule type" value="Genomic_DNA"/>
</dbReference>
<dbReference type="AlphaFoldDB" id="A0A8H6VJP9"/>
<feature type="transmembrane region" description="Helical" evidence="1">
    <location>
        <begin position="234"/>
        <end position="263"/>
    </location>
</feature>
<evidence type="ECO:0000313" key="2">
    <source>
        <dbReference type="EMBL" id="KAF7194968.1"/>
    </source>
</evidence>
<feature type="transmembrane region" description="Helical" evidence="1">
    <location>
        <begin position="108"/>
        <end position="137"/>
    </location>
</feature>
<keyword evidence="2" id="KW-0378">Hydrolase</keyword>
<feature type="transmembrane region" description="Helical" evidence="1">
    <location>
        <begin position="157"/>
        <end position="178"/>
    </location>
</feature>
<keyword evidence="1" id="KW-0812">Transmembrane</keyword>
<feature type="transmembrane region" description="Helical" evidence="1">
    <location>
        <begin position="190"/>
        <end position="214"/>
    </location>
</feature>
<sequence>MSSYKFLLAGLVPLGVYTLHSISRTNGLFPQLTEACEAKILTDSATTWPTWLQKSPELAGFLVSFFWPLATGAHVTGAFNSLAFVGNSFAMWIVTMIEAGRGGTRGSVISYITIYGLLFQLGGIGVIGPAYLALNLYLSPIPSDPKPSNIAISDLAYLRAVPYALLTGFVLPTLAVALPYPSIISMDTKIAALVFWQAFPLWTSISTYLFKAFFPTELALPADGKKQLPLLRKAYGLGLVLATTSHIAVVSLSMGSIVAPALFRAGVLDDLKLASIFLPTFSMEKIASVGEGGLKFLQWDYAIISLSQIIWAVAQTSKVDRKGLGFSVGNGWIDAALRSAVFGPLGAALTLVWERDEIVLGETAVKKA</sequence>
<keyword evidence="1" id="KW-1133">Transmembrane helix</keyword>
<dbReference type="OrthoDB" id="72269at2759"/>
<name>A0A8H6VJP9_9PEZI</name>
<proteinExistence type="predicted"/>
<protein>
    <submittedName>
        <fullName evidence="2">Epoxide hydrolase ascI</fullName>
    </submittedName>
</protein>
<comment type="caution">
    <text evidence="2">The sequence shown here is derived from an EMBL/GenBank/DDBJ whole genome shotgun (WGS) entry which is preliminary data.</text>
</comment>
<accession>A0A8H6VJP9</accession>
<reference evidence="2" key="1">
    <citation type="submission" date="2020-04" db="EMBL/GenBank/DDBJ databases">
        <title>Draft genome resource of the tomato pathogen Pseudocercospora fuligena.</title>
        <authorList>
            <person name="Zaccaron A."/>
        </authorList>
    </citation>
    <scope>NUCLEOTIDE SEQUENCE</scope>
    <source>
        <strain evidence="2">PF001</strain>
    </source>
</reference>
<keyword evidence="3" id="KW-1185">Reference proteome</keyword>
<dbReference type="GO" id="GO:0016787">
    <property type="term" value="F:hydrolase activity"/>
    <property type="evidence" value="ECO:0007669"/>
    <property type="project" value="UniProtKB-KW"/>
</dbReference>
<keyword evidence="1" id="KW-0472">Membrane</keyword>